<dbReference type="CDD" id="cd00303">
    <property type="entry name" value="retropepsin_like"/>
    <property type="match status" value="1"/>
</dbReference>
<dbReference type="PANTHER" id="PTHR33223">
    <property type="entry name" value="CCHC-TYPE DOMAIN-CONTAINING PROTEIN"/>
    <property type="match status" value="1"/>
</dbReference>
<dbReference type="PROSITE" id="PS50175">
    <property type="entry name" value="ASP_PROT_RETROV"/>
    <property type="match status" value="1"/>
</dbReference>
<evidence type="ECO:0000256" key="1">
    <source>
        <dbReference type="SAM" id="MobiDB-lite"/>
    </source>
</evidence>
<dbReference type="Gene3D" id="2.40.70.10">
    <property type="entry name" value="Acid Proteases"/>
    <property type="match status" value="1"/>
</dbReference>
<dbReference type="PANTHER" id="PTHR33223:SF6">
    <property type="entry name" value="CCHC-TYPE DOMAIN-CONTAINING PROTEIN"/>
    <property type="match status" value="1"/>
</dbReference>
<dbReference type="PROSITE" id="PS50158">
    <property type="entry name" value="ZF_CCHC"/>
    <property type="match status" value="1"/>
</dbReference>
<dbReference type="GO" id="GO:0004190">
    <property type="term" value="F:aspartic-type endopeptidase activity"/>
    <property type="evidence" value="ECO:0007669"/>
    <property type="project" value="InterPro"/>
</dbReference>
<dbReference type="EMBL" id="AJVK01058989">
    <property type="status" value="NOT_ANNOTATED_CDS"/>
    <property type="molecule type" value="Genomic_DNA"/>
</dbReference>
<accession>A0A1B0DFT3</accession>
<dbReference type="EnsemblMetazoa" id="PPAI006894-RA">
    <property type="protein sequence ID" value="PPAI006894-PA"/>
    <property type="gene ID" value="PPAI006894"/>
</dbReference>
<feature type="region of interest" description="Disordered" evidence="1">
    <location>
        <begin position="234"/>
        <end position="265"/>
    </location>
</feature>
<evidence type="ECO:0000313" key="2">
    <source>
        <dbReference type="EnsemblMetazoa" id="PPAI006894-PA"/>
    </source>
</evidence>
<organism evidence="2 3">
    <name type="scientific">Phlebotomus papatasi</name>
    <name type="common">Sandfly</name>
    <dbReference type="NCBI Taxonomy" id="29031"/>
    <lineage>
        <taxon>Eukaryota</taxon>
        <taxon>Metazoa</taxon>
        <taxon>Ecdysozoa</taxon>
        <taxon>Arthropoda</taxon>
        <taxon>Hexapoda</taxon>
        <taxon>Insecta</taxon>
        <taxon>Pterygota</taxon>
        <taxon>Neoptera</taxon>
        <taxon>Endopterygota</taxon>
        <taxon>Diptera</taxon>
        <taxon>Nematocera</taxon>
        <taxon>Psychodoidea</taxon>
        <taxon>Psychodidae</taxon>
        <taxon>Phlebotomus</taxon>
        <taxon>Phlebotomus</taxon>
    </lineage>
</organism>
<dbReference type="GO" id="GO:0006508">
    <property type="term" value="P:proteolysis"/>
    <property type="evidence" value="ECO:0007669"/>
    <property type="project" value="InterPro"/>
</dbReference>
<dbReference type="InterPro" id="IPR021109">
    <property type="entry name" value="Peptidase_aspartic_dom_sf"/>
</dbReference>
<dbReference type="GO" id="GO:0003676">
    <property type="term" value="F:nucleic acid binding"/>
    <property type="evidence" value="ECO:0007669"/>
    <property type="project" value="InterPro"/>
</dbReference>
<dbReference type="Gene3D" id="4.10.60.10">
    <property type="entry name" value="Zinc finger, CCHC-type"/>
    <property type="match status" value="1"/>
</dbReference>
<dbReference type="VEuPathDB" id="VectorBase:PPAI006894"/>
<dbReference type="InterPro" id="IPR001878">
    <property type="entry name" value="Znf_CCHC"/>
</dbReference>
<dbReference type="Proteomes" id="UP000092462">
    <property type="component" value="Unassembled WGS sequence"/>
</dbReference>
<dbReference type="SUPFAM" id="SSF50630">
    <property type="entry name" value="Acid proteases"/>
    <property type="match status" value="1"/>
</dbReference>
<dbReference type="Pfam" id="PF13650">
    <property type="entry name" value="Asp_protease_2"/>
    <property type="match status" value="1"/>
</dbReference>
<name>A0A1B0DFT3_PHLPP</name>
<keyword evidence="3" id="KW-1185">Reference proteome</keyword>
<dbReference type="VEuPathDB" id="VectorBase:PPAPM1_010743"/>
<dbReference type="InterPro" id="IPR036875">
    <property type="entry name" value="Znf_CCHC_sf"/>
</dbReference>
<dbReference type="Pfam" id="PF00098">
    <property type="entry name" value="zf-CCHC"/>
    <property type="match status" value="1"/>
</dbReference>
<dbReference type="VEuPathDB" id="VectorBase:PPAPM1_001876"/>
<dbReference type="AlphaFoldDB" id="A0A1B0DFT3"/>
<evidence type="ECO:0000313" key="3">
    <source>
        <dbReference type="Proteomes" id="UP000092462"/>
    </source>
</evidence>
<proteinExistence type="predicted"/>
<sequence>MPRASRNRSGEARMEEELCEMRRENMDLREELARLRREAAERPPRDLSGISSYLGGTWRMSGREAQYAIPKFYPPNDPCNPAKWIEDIEILMVANGWESQQTRFYASTRLRGASEKWYLARHREVQDWDAFKNGVLQAFPETNDFGQIHERLMNRKRKASESLEDYVYDVQRMAMSANMNDNQIRKYVLSGLNDPQLRGMVPISCDASIPDLLKDLREGEIILKDSRKTRMEVTGGQYLKNPPASLSDQSGERAAFSSAKEREGKNKPDKKIIICYKCNNRGHIARNCPMKSDFRLPVMEQVVTQNEFQKPVMINGKEADAFLDLGADCSVIRESCARDIHLQTKRCDVNLKGFGNGLAKATEKVCADVQWDGVKEKTTLYVIPDQALDIDVLLGRDFVDKPGLELVKRFGTCEVKRLNRVSKMQGLSTEEREPIPPEMIQVNQEIPKQFQEKKIRHAQGEKYNSCHLAPEQYHEGDLVLIRVDHPATGSSRKLLTRFKGPYVVSKVLGADRYEVRDSETVRLTRKPFVSVQCSERMKRWPDLINFDISEISYVDDCEDSTETCDNTRINDIMVRQGLFCIWQTTIRQDLADKNIVRDLAAGNLFEIWRTKTLFEI</sequence>
<dbReference type="InterPro" id="IPR001995">
    <property type="entry name" value="Peptidase_A2_cat"/>
</dbReference>
<dbReference type="GO" id="GO:0008270">
    <property type="term" value="F:zinc ion binding"/>
    <property type="evidence" value="ECO:0007669"/>
    <property type="project" value="InterPro"/>
</dbReference>
<dbReference type="SMART" id="SM00343">
    <property type="entry name" value="ZnF_C2HC"/>
    <property type="match status" value="1"/>
</dbReference>
<reference evidence="2" key="1">
    <citation type="submission" date="2022-08" db="UniProtKB">
        <authorList>
            <consortium name="EnsemblMetazoa"/>
        </authorList>
    </citation>
    <scope>IDENTIFICATION</scope>
    <source>
        <strain evidence="2">Israel</strain>
    </source>
</reference>
<protein>
    <submittedName>
        <fullName evidence="2">Uncharacterized protein</fullName>
    </submittedName>
</protein>
<dbReference type="SUPFAM" id="SSF57756">
    <property type="entry name" value="Retrovirus zinc finger-like domains"/>
    <property type="match status" value="1"/>
</dbReference>